<dbReference type="AlphaFoldDB" id="A0A1H8Z4G3"/>
<evidence type="ECO:0000313" key="2">
    <source>
        <dbReference type="Proteomes" id="UP000198634"/>
    </source>
</evidence>
<evidence type="ECO:0000313" key="1">
    <source>
        <dbReference type="EMBL" id="SEP59355.1"/>
    </source>
</evidence>
<evidence type="ECO:0008006" key="3">
    <source>
        <dbReference type="Google" id="ProtNLM"/>
    </source>
</evidence>
<reference evidence="1 2" key="1">
    <citation type="submission" date="2016-10" db="EMBL/GenBank/DDBJ databases">
        <authorList>
            <person name="de Groot N.N."/>
        </authorList>
    </citation>
    <scope>NUCLEOTIDE SEQUENCE [LARGE SCALE GENOMIC DNA]</scope>
    <source>
        <strain evidence="1 2">DSM 22007</strain>
    </source>
</reference>
<accession>A0A1H8Z4G3</accession>
<dbReference type="STRING" id="657014.SAMN04488092_101296"/>
<dbReference type="Pfam" id="PF10670">
    <property type="entry name" value="DUF4198"/>
    <property type="match status" value="1"/>
</dbReference>
<dbReference type="Proteomes" id="UP000198634">
    <property type="component" value="Unassembled WGS sequence"/>
</dbReference>
<protein>
    <recommendedName>
        <fullName evidence="3">Nickel uptake substrate-specific transmembrane region</fullName>
    </recommendedName>
</protein>
<name>A0A1H8Z4G3_9RHOB</name>
<organism evidence="1 2">
    <name type="scientific">Thalassovita taeanensis</name>
    <dbReference type="NCBI Taxonomy" id="657014"/>
    <lineage>
        <taxon>Bacteria</taxon>
        <taxon>Pseudomonadati</taxon>
        <taxon>Pseudomonadota</taxon>
        <taxon>Alphaproteobacteria</taxon>
        <taxon>Rhodobacterales</taxon>
        <taxon>Roseobacteraceae</taxon>
        <taxon>Thalassovita</taxon>
    </lineage>
</organism>
<gene>
    <name evidence="1" type="ORF">SAMN04488092_101296</name>
</gene>
<proteinExistence type="predicted"/>
<sequence>MASLKNGQKFEGAEQAWYDSRIAVFDWVQGDQRAPITGRAGDIPAVQGLVLEDGLAVMAYQSQPSVVSYPTWEKFQAFVEHKDFGDVRARHLARGLPEAPFREVYTRYSKALVGVGHGRGADRAMGFETEFVALANPYVDDLSDGFPVRLSFDGAPRAAAQVEVFERAPDGAVVISLLRTDAEGVVHVPVTPGHVYLLDAVILRDPAPDLAEARNAVWESLWAALSFAVPG</sequence>
<dbReference type="EMBL" id="FOEP01000001">
    <property type="protein sequence ID" value="SEP59355.1"/>
    <property type="molecule type" value="Genomic_DNA"/>
</dbReference>
<keyword evidence="2" id="KW-1185">Reference proteome</keyword>
<dbReference type="InterPro" id="IPR019613">
    <property type="entry name" value="DUF4198"/>
</dbReference>